<evidence type="ECO:0000313" key="3">
    <source>
        <dbReference type="EMBL" id="KAH3856714.1"/>
    </source>
</evidence>
<dbReference type="AlphaFoldDB" id="A0A9D4LF87"/>
<organism evidence="3 4">
    <name type="scientific">Dreissena polymorpha</name>
    <name type="common">Zebra mussel</name>
    <name type="synonym">Mytilus polymorpha</name>
    <dbReference type="NCBI Taxonomy" id="45954"/>
    <lineage>
        <taxon>Eukaryota</taxon>
        <taxon>Metazoa</taxon>
        <taxon>Spiralia</taxon>
        <taxon>Lophotrochozoa</taxon>
        <taxon>Mollusca</taxon>
        <taxon>Bivalvia</taxon>
        <taxon>Autobranchia</taxon>
        <taxon>Heteroconchia</taxon>
        <taxon>Euheterodonta</taxon>
        <taxon>Imparidentia</taxon>
        <taxon>Neoheterodontei</taxon>
        <taxon>Myida</taxon>
        <taxon>Dreissenoidea</taxon>
        <taxon>Dreissenidae</taxon>
        <taxon>Dreissena</taxon>
    </lineage>
</organism>
<comment type="caution">
    <text evidence="3">The sequence shown here is derived from an EMBL/GenBank/DDBJ whole genome shotgun (WGS) entry which is preliminary data.</text>
</comment>
<dbReference type="Proteomes" id="UP000828390">
    <property type="component" value="Unassembled WGS sequence"/>
</dbReference>
<feature type="compositionally biased region" description="Polar residues" evidence="2">
    <location>
        <begin position="8"/>
        <end position="21"/>
    </location>
</feature>
<sequence length="153" mass="18125">MTQDKNESSSVHLQSATSLELKNQEMTKTEHEELLSLQTDVERLRTEKHIQLINIETKSYKIKEVETELANVKAELYKECQIRRQLEACLNESNKAIKQIVNAHKEQIRYHNETMETKERQFLEVKQHLDSQMTKLEGQRKALEYEKQDALLR</sequence>
<protein>
    <submittedName>
        <fullName evidence="3">Uncharacterized protein</fullName>
    </submittedName>
</protein>
<dbReference type="EMBL" id="JAIWYP010000003">
    <property type="protein sequence ID" value="KAH3856714.1"/>
    <property type="molecule type" value="Genomic_DNA"/>
</dbReference>
<reference evidence="3" key="2">
    <citation type="submission" date="2020-11" db="EMBL/GenBank/DDBJ databases">
        <authorList>
            <person name="McCartney M.A."/>
            <person name="Auch B."/>
            <person name="Kono T."/>
            <person name="Mallez S."/>
            <person name="Becker A."/>
            <person name="Gohl D.M."/>
            <person name="Silverstein K.A.T."/>
            <person name="Koren S."/>
            <person name="Bechman K.B."/>
            <person name="Herman A."/>
            <person name="Abrahante J.E."/>
            <person name="Garbe J."/>
        </authorList>
    </citation>
    <scope>NUCLEOTIDE SEQUENCE</scope>
    <source>
        <strain evidence="3">Duluth1</strain>
        <tissue evidence="3">Whole animal</tissue>
    </source>
</reference>
<keyword evidence="4" id="KW-1185">Reference proteome</keyword>
<accession>A0A9D4LF87</accession>
<name>A0A9D4LF87_DREPO</name>
<gene>
    <name evidence="3" type="ORF">DPMN_099307</name>
</gene>
<evidence type="ECO:0000256" key="2">
    <source>
        <dbReference type="SAM" id="MobiDB-lite"/>
    </source>
</evidence>
<feature type="region of interest" description="Disordered" evidence="2">
    <location>
        <begin position="1"/>
        <end position="31"/>
    </location>
</feature>
<reference evidence="3" key="1">
    <citation type="journal article" date="2019" name="bioRxiv">
        <title>The Genome of the Zebra Mussel, Dreissena polymorpha: A Resource for Invasive Species Research.</title>
        <authorList>
            <person name="McCartney M.A."/>
            <person name="Auch B."/>
            <person name="Kono T."/>
            <person name="Mallez S."/>
            <person name="Zhang Y."/>
            <person name="Obille A."/>
            <person name="Becker A."/>
            <person name="Abrahante J.E."/>
            <person name="Garbe J."/>
            <person name="Badalamenti J.P."/>
            <person name="Herman A."/>
            <person name="Mangelson H."/>
            <person name="Liachko I."/>
            <person name="Sullivan S."/>
            <person name="Sone E.D."/>
            <person name="Koren S."/>
            <person name="Silverstein K.A.T."/>
            <person name="Beckman K.B."/>
            <person name="Gohl D.M."/>
        </authorList>
    </citation>
    <scope>NUCLEOTIDE SEQUENCE</scope>
    <source>
        <strain evidence="3">Duluth1</strain>
        <tissue evidence="3">Whole animal</tissue>
    </source>
</reference>
<proteinExistence type="predicted"/>
<evidence type="ECO:0000256" key="1">
    <source>
        <dbReference type="SAM" id="Coils"/>
    </source>
</evidence>
<feature type="coiled-coil region" evidence="1">
    <location>
        <begin position="126"/>
        <end position="153"/>
    </location>
</feature>
<evidence type="ECO:0000313" key="4">
    <source>
        <dbReference type="Proteomes" id="UP000828390"/>
    </source>
</evidence>
<keyword evidence="1" id="KW-0175">Coiled coil</keyword>
<feature type="compositionally biased region" description="Basic and acidic residues" evidence="2">
    <location>
        <begin position="22"/>
        <end position="31"/>
    </location>
</feature>